<gene>
    <name evidence="1" type="primary">A03g507180.1_BraROA</name>
    <name evidence="1" type="ORF">IGI04_013057</name>
</gene>
<protein>
    <submittedName>
        <fullName evidence="1">Uncharacterized protein</fullName>
    </submittedName>
</protein>
<organism evidence="1 2">
    <name type="scientific">Brassica rapa subsp. trilocularis</name>
    <dbReference type="NCBI Taxonomy" id="1813537"/>
    <lineage>
        <taxon>Eukaryota</taxon>
        <taxon>Viridiplantae</taxon>
        <taxon>Streptophyta</taxon>
        <taxon>Embryophyta</taxon>
        <taxon>Tracheophyta</taxon>
        <taxon>Spermatophyta</taxon>
        <taxon>Magnoliopsida</taxon>
        <taxon>eudicotyledons</taxon>
        <taxon>Gunneridae</taxon>
        <taxon>Pentapetalae</taxon>
        <taxon>rosids</taxon>
        <taxon>malvids</taxon>
        <taxon>Brassicales</taxon>
        <taxon>Brassicaceae</taxon>
        <taxon>Brassiceae</taxon>
        <taxon>Brassica</taxon>
    </lineage>
</organism>
<accession>A0ABQ7N7R8</accession>
<reference evidence="1 2" key="1">
    <citation type="submission" date="2021-03" db="EMBL/GenBank/DDBJ databases">
        <authorList>
            <person name="King G.J."/>
            <person name="Bancroft I."/>
            <person name="Baten A."/>
            <person name="Bloomfield J."/>
            <person name="Borpatragohain P."/>
            <person name="He Z."/>
            <person name="Irish N."/>
            <person name="Irwin J."/>
            <person name="Liu K."/>
            <person name="Mauleon R.P."/>
            <person name="Moore J."/>
            <person name="Morris R."/>
            <person name="Ostergaard L."/>
            <person name="Wang B."/>
            <person name="Wells R."/>
        </authorList>
    </citation>
    <scope>NUCLEOTIDE SEQUENCE [LARGE SCALE GENOMIC DNA]</scope>
    <source>
        <strain evidence="1">R-o-18</strain>
        <tissue evidence="1">Leaf</tissue>
    </source>
</reference>
<dbReference type="EMBL" id="JADBGQ010000003">
    <property type="protein sequence ID" value="KAG5406938.1"/>
    <property type="molecule type" value="Genomic_DNA"/>
</dbReference>
<evidence type="ECO:0000313" key="2">
    <source>
        <dbReference type="Proteomes" id="UP000823674"/>
    </source>
</evidence>
<comment type="caution">
    <text evidence="1">The sequence shown here is derived from an EMBL/GenBank/DDBJ whole genome shotgun (WGS) entry which is preliminary data.</text>
</comment>
<dbReference type="Proteomes" id="UP000823674">
    <property type="component" value="Chromosome A03"/>
</dbReference>
<keyword evidence="2" id="KW-1185">Reference proteome</keyword>
<evidence type="ECO:0000313" key="1">
    <source>
        <dbReference type="EMBL" id="KAG5406938.1"/>
    </source>
</evidence>
<proteinExistence type="predicted"/>
<name>A0ABQ7N7R8_BRACM</name>
<sequence length="74" mass="8097">MIPLFYLLIRNPAVALPPSRCGTQTTRISICLCVPLSTLMRGLEAAGIGELSTVHDLETERRICIDTGAQRREG</sequence>